<keyword evidence="1" id="KW-0732">Signal</keyword>
<dbReference type="RefSeq" id="WP_013759662.1">
    <property type="nucleotide sequence ID" value="NC_015500.1"/>
</dbReference>
<feature type="chain" id="PRO_5003312864" description="Lipoprotein" evidence="1">
    <location>
        <begin position="28"/>
        <end position="184"/>
    </location>
</feature>
<keyword evidence="3" id="KW-1185">Reference proteome</keyword>
<proteinExistence type="predicted"/>
<dbReference type="Proteomes" id="UP000006546">
    <property type="component" value="Chromosome"/>
</dbReference>
<name>F4LNY4_TREBD</name>
<dbReference type="HOGENOM" id="CLU_1467596_0_0_12"/>
<reference evidence="3" key="1">
    <citation type="submission" date="2011-04" db="EMBL/GenBank/DDBJ databases">
        <title>The complete genome of Treponema brennaborense DSM 12168.</title>
        <authorList>
            <person name="Lucas S."/>
            <person name="Han J."/>
            <person name="Lapidus A."/>
            <person name="Bruce D."/>
            <person name="Goodwin L."/>
            <person name="Pitluck S."/>
            <person name="Peters L."/>
            <person name="Kyrpides N."/>
            <person name="Mavromatis K."/>
            <person name="Ivanova N."/>
            <person name="Mikhailova N."/>
            <person name="Pagani I."/>
            <person name="Teshima H."/>
            <person name="Detter J.C."/>
            <person name="Tapia R."/>
            <person name="Han C."/>
            <person name="Land M."/>
            <person name="Hauser L."/>
            <person name="Markowitz V."/>
            <person name="Cheng J.-F."/>
            <person name="Hugenholtz P."/>
            <person name="Woyke T."/>
            <person name="Wu D."/>
            <person name="Gronow S."/>
            <person name="Wellnitz S."/>
            <person name="Brambilla E."/>
            <person name="Klenk H.-P."/>
            <person name="Eisen J.A."/>
        </authorList>
    </citation>
    <scope>NUCLEOTIDE SEQUENCE [LARGE SCALE GENOMIC DNA]</scope>
    <source>
        <strain evidence="3">DSM 12168 / CIP 105900 / DD5/3</strain>
    </source>
</reference>
<organism evidence="2 3">
    <name type="scientific">Treponema brennaborense (strain DSM 12168 / CIP 105900 / DD5/3)</name>
    <dbReference type="NCBI Taxonomy" id="906968"/>
    <lineage>
        <taxon>Bacteria</taxon>
        <taxon>Pseudomonadati</taxon>
        <taxon>Spirochaetota</taxon>
        <taxon>Spirochaetia</taxon>
        <taxon>Spirochaetales</taxon>
        <taxon>Treponemataceae</taxon>
        <taxon>Treponema</taxon>
    </lineage>
</organism>
<feature type="signal peptide" evidence="1">
    <location>
        <begin position="1"/>
        <end position="27"/>
    </location>
</feature>
<dbReference type="STRING" id="906968.Trebr_2557"/>
<sequence length="184" mass="18379">MKKLLSGAVSVVLAGCLFVSCATTGTAAESAAEPEVTAAAAAVYVLNASELDLNADIAGGTKAGTDGFFTLNVPNPAESKLVVDANNKTVEGTAYSRRLKLGGMLNTVTFTVPSTASVAVVCCSSSNSAVRSLEFKTGDGTVAAEVPAPGSPVRSTVELAPGTYSLQAAGGGGVNVYEVEVTLQ</sequence>
<dbReference type="AlphaFoldDB" id="F4LNY4"/>
<evidence type="ECO:0000313" key="3">
    <source>
        <dbReference type="Proteomes" id="UP000006546"/>
    </source>
</evidence>
<gene>
    <name evidence="2" type="ordered locus">Trebr_2557</name>
</gene>
<dbReference type="KEGG" id="tbe:Trebr_2557"/>
<accession>F4LNY4</accession>
<evidence type="ECO:0008006" key="4">
    <source>
        <dbReference type="Google" id="ProtNLM"/>
    </source>
</evidence>
<evidence type="ECO:0000256" key="1">
    <source>
        <dbReference type="SAM" id="SignalP"/>
    </source>
</evidence>
<protein>
    <recommendedName>
        <fullName evidence="4">Lipoprotein</fullName>
    </recommendedName>
</protein>
<evidence type="ECO:0000313" key="2">
    <source>
        <dbReference type="EMBL" id="AEE17961.1"/>
    </source>
</evidence>
<dbReference type="PROSITE" id="PS51257">
    <property type="entry name" value="PROKAR_LIPOPROTEIN"/>
    <property type="match status" value="1"/>
</dbReference>
<dbReference type="EMBL" id="CP002696">
    <property type="protein sequence ID" value="AEE17961.1"/>
    <property type="molecule type" value="Genomic_DNA"/>
</dbReference>